<dbReference type="KEGG" id="tpal:117642018"/>
<accession>A0A6P8ZJN7</accession>
<dbReference type="SUPFAM" id="SSF57850">
    <property type="entry name" value="RING/U-box"/>
    <property type="match status" value="1"/>
</dbReference>
<dbReference type="InParanoid" id="A0A6P8ZJN7"/>
<dbReference type="Proteomes" id="UP000515158">
    <property type="component" value="Unplaced"/>
</dbReference>
<keyword evidence="1" id="KW-1185">Reference proteome</keyword>
<evidence type="ECO:0000313" key="1">
    <source>
        <dbReference type="Proteomes" id="UP000515158"/>
    </source>
</evidence>
<evidence type="ECO:0000313" key="2">
    <source>
        <dbReference type="RefSeq" id="XP_034235674.1"/>
    </source>
</evidence>
<gene>
    <name evidence="2" type="primary">LOC117642018</name>
</gene>
<dbReference type="Gene3D" id="3.30.40.10">
    <property type="entry name" value="Zinc/RING finger domain, C3HC4 (zinc finger)"/>
    <property type="match status" value="1"/>
</dbReference>
<reference evidence="2" key="1">
    <citation type="submission" date="2025-08" db="UniProtKB">
        <authorList>
            <consortium name="RefSeq"/>
        </authorList>
    </citation>
    <scope>IDENTIFICATION</scope>
    <source>
        <tissue evidence="2">Total insect</tissue>
    </source>
</reference>
<proteinExistence type="predicted"/>
<dbReference type="AlphaFoldDB" id="A0A6P8ZJN7"/>
<sequence length="112" mass="11971">MANNGLPPVRVKAVHVHLSSSTPRGLERVAAILRALQSMSQDEAAAPIEPAPVEPAEEAQSCSICRSNSADCKLPCGCTYHRACITPWLISNSTCAGPYCDSFYVPDDLLNL</sequence>
<protein>
    <submittedName>
        <fullName evidence="2">Probable E3 ubiquitin-protein ligase ATL44</fullName>
    </submittedName>
</protein>
<dbReference type="RefSeq" id="XP_034235674.1">
    <property type="nucleotide sequence ID" value="XM_034379783.1"/>
</dbReference>
<dbReference type="OrthoDB" id="272091at2759"/>
<dbReference type="GeneID" id="117642018"/>
<name>A0A6P8ZJN7_THRPL</name>
<organism evidence="2">
    <name type="scientific">Thrips palmi</name>
    <name type="common">Melon thrips</name>
    <dbReference type="NCBI Taxonomy" id="161013"/>
    <lineage>
        <taxon>Eukaryota</taxon>
        <taxon>Metazoa</taxon>
        <taxon>Ecdysozoa</taxon>
        <taxon>Arthropoda</taxon>
        <taxon>Hexapoda</taxon>
        <taxon>Insecta</taxon>
        <taxon>Pterygota</taxon>
        <taxon>Neoptera</taxon>
        <taxon>Paraneoptera</taxon>
        <taxon>Thysanoptera</taxon>
        <taxon>Terebrantia</taxon>
        <taxon>Thripoidea</taxon>
        <taxon>Thripidae</taxon>
        <taxon>Thrips</taxon>
    </lineage>
</organism>
<dbReference type="InterPro" id="IPR013083">
    <property type="entry name" value="Znf_RING/FYVE/PHD"/>
</dbReference>